<evidence type="ECO:0000256" key="5">
    <source>
        <dbReference type="ARBA" id="ARBA00023180"/>
    </source>
</evidence>
<proteinExistence type="predicted"/>
<keyword evidence="5" id="KW-0325">Glycoprotein</keyword>
<comment type="subcellular location">
    <subcellularLocation>
        <location evidence="1">Golgi apparatus membrane</location>
        <topology evidence="1">Single-pass type II membrane protein</topology>
    </subcellularLocation>
</comment>
<feature type="domain" description="Glycosyltransferase 61 catalytic" evidence="7">
    <location>
        <begin position="303"/>
        <end position="381"/>
    </location>
</feature>
<dbReference type="EMBL" id="JADCNM010000005">
    <property type="protein sequence ID" value="KAG0483646.1"/>
    <property type="molecule type" value="Genomic_DNA"/>
</dbReference>
<evidence type="ECO:0000256" key="1">
    <source>
        <dbReference type="ARBA" id="ARBA00004323"/>
    </source>
</evidence>
<evidence type="ECO:0000313" key="8">
    <source>
        <dbReference type="EMBL" id="KAG0483646.1"/>
    </source>
</evidence>
<dbReference type="AlphaFoldDB" id="A0A835R6K7"/>
<evidence type="ECO:0000256" key="4">
    <source>
        <dbReference type="ARBA" id="ARBA00022679"/>
    </source>
</evidence>
<keyword evidence="6" id="KW-0472">Membrane</keyword>
<keyword evidence="3" id="KW-0328">Glycosyltransferase</keyword>
<organism evidence="8 9">
    <name type="scientific">Vanilla planifolia</name>
    <name type="common">Vanilla</name>
    <dbReference type="NCBI Taxonomy" id="51239"/>
    <lineage>
        <taxon>Eukaryota</taxon>
        <taxon>Viridiplantae</taxon>
        <taxon>Streptophyta</taxon>
        <taxon>Embryophyta</taxon>
        <taxon>Tracheophyta</taxon>
        <taxon>Spermatophyta</taxon>
        <taxon>Magnoliopsida</taxon>
        <taxon>Liliopsida</taxon>
        <taxon>Asparagales</taxon>
        <taxon>Orchidaceae</taxon>
        <taxon>Vanilloideae</taxon>
        <taxon>Vanilleae</taxon>
        <taxon>Vanilla</taxon>
    </lineage>
</organism>
<dbReference type="InterPro" id="IPR049625">
    <property type="entry name" value="Glyco_transf_61_cat"/>
</dbReference>
<reference evidence="8 9" key="1">
    <citation type="journal article" date="2020" name="Nat. Food">
        <title>A phased Vanilla planifolia genome enables genetic improvement of flavour and production.</title>
        <authorList>
            <person name="Hasing T."/>
            <person name="Tang H."/>
            <person name="Brym M."/>
            <person name="Khazi F."/>
            <person name="Huang T."/>
            <person name="Chambers A.H."/>
        </authorList>
    </citation>
    <scope>NUCLEOTIDE SEQUENCE [LARGE SCALE GENOMIC DNA]</scope>
    <source>
        <tissue evidence="8">Leaf</tissue>
    </source>
</reference>
<dbReference type="PANTHER" id="PTHR20961:SF124">
    <property type="entry name" value="GLYCOSYLTRANSFERASE"/>
    <property type="match status" value="1"/>
</dbReference>
<comment type="caution">
    <text evidence="8">The sequence shown here is derived from an EMBL/GenBank/DDBJ whole genome shotgun (WGS) entry which is preliminary data.</text>
</comment>
<evidence type="ECO:0000259" key="7">
    <source>
        <dbReference type="Pfam" id="PF04577"/>
    </source>
</evidence>
<gene>
    <name evidence="8" type="ORF">HPP92_011730</name>
</gene>
<evidence type="ECO:0000256" key="6">
    <source>
        <dbReference type="SAM" id="Phobius"/>
    </source>
</evidence>
<evidence type="ECO:0000256" key="2">
    <source>
        <dbReference type="ARBA" id="ARBA00004881"/>
    </source>
</evidence>
<keyword evidence="6" id="KW-1133">Transmembrane helix</keyword>
<dbReference type="GO" id="GO:0016763">
    <property type="term" value="F:pentosyltransferase activity"/>
    <property type="evidence" value="ECO:0007669"/>
    <property type="project" value="UniProtKB-ARBA"/>
</dbReference>
<protein>
    <recommendedName>
        <fullName evidence="7">Glycosyltransferase 61 catalytic domain-containing protein</fullName>
    </recommendedName>
</protein>
<dbReference type="PANTHER" id="PTHR20961">
    <property type="entry name" value="GLYCOSYLTRANSFERASE"/>
    <property type="match status" value="1"/>
</dbReference>
<evidence type="ECO:0000256" key="3">
    <source>
        <dbReference type="ARBA" id="ARBA00022676"/>
    </source>
</evidence>
<dbReference type="OrthoDB" id="529273at2759"/>
<dbReference type="InterPro" id="IPR007657">
    <property type="entry name" value="Glycosyltransferase_61"/>
</dbReference>
<dbReference type="GO" id="GO:0000139">
    <property type="term" value="C:Golgi membrane"/>
    <property type="evidence" value="ECO:0007669"/>
    <property type="project" value="UniProtKB-SubCell"/>
</dbReference>
<dbReference type="Pfam" id="PF04577">
    <property type="entry name" value="Glyco_transf_61"/>
    <property type="match status" value="1"/>
</dbReference>
<dbReference type="Proteomes" id="UP000639772">
    <property type="component" value="Unassembled WGS sequence"/>
</dbReference>
<sequence>MVQRHRFIFRQLRKWASSHSEHHSIPTSADFSGSRKTRPTLIRLFFFFFLAVAFILLCSSSTMVPRSRFSGTEESRISSRAYSPSCSSISNNSMCCDRSAFRTDICFLRGEVRAHSPSASLFLSSAVVHEETIRPYTRKWETAVMSLVSELRLLSGGSETAPACDVVHSSPAVVFSTGGYTGNVFHEFNDGILPLYLTAHHHNRDVVLLILDYHNWWVSKYAEILAGLSRFPPINFSNDSRTHCFPSTTIGLRIHDDLTVDPTQLPLNISIFSFRQLLDDAYRHRTRWFSLAMAPTNLGEIANHKPRLALLLRNGSRSLENEGEVVAMAEEMGFAVEVMRPERTTELAAIYMVLNHSEVMLGVHGAAMTHFLFMRPGSVFVQIIPIGTEWASETYYGAPARRMGLRYISYKVKAEESSLWKEYGKEHPVVREPGTINARGWEETKRVYLDRQNVRLDLGRFRRTMDRVRRYLEGRRPETVEEEERN</sequence>
<feature type="transmembrane region" description="Helical" evidence="6">
    <location>
        <begin position="44"/>
        <end position="64"/>
    </location>
</feature>
<accession>A0A835R6K7</accession>
<evidence type="ECO:0000313" key="9">
    <source>
        <dbReference type="Proteomes" id="UP000639772"/>
    </source>
</evidence>
<keyword evidence="4" id="KW-0808">Transferase</keyword>
<comment type="pathway">
    <text evidence="2">Glycan metabolism.</text>
</comment>
<name>A0A835R6K7_VANPL</name>
<keyword evidence="6" id="KW-0812">Transmembrane</keyword>